<comment type="similarity">
    <text evidence="1">Belongs to the class-II aminoacyl-tRNA synthetase family.</text>
</comment>
<evidence type="ECO:0000256" key="1">
    <source>
        <dbReference type="ARBA" id="ARBA00008226"/>
    </source>
</evidence>
<evidence type="ECO:0000256" key="6">
    <source>
        <dbReference type="ARBA" id="ARBA00022917"/>
    </source>
</evidence>
<reference evidence="10" key="1">
    <citation type="submission" date="2018-05" db="EMBL/GenBank/DDBJ databases">
        <authorList>
            <person name="Lanie J.A."/>
            <person name="Ng W.-L."/>
            <person name="Kazmierczak K.M."/>
            <person name="Andrzejewski T.M."/>
            <person name="Davidsen T.M."/>
            <person name="Wayne K.J."/>
            <person name="Tettelin H."/>
            <person name="Glass J.I."/>
            <person name="Rusch D."/>
            <person name="Podicherti R."/>
            <person name="Tsui H.-C.T."/>
            <person name="Winkler M.E."/>
        </authorList>
    </citation>
    <scope>NUCLEOTIDE SEQUENCE</scope>
</reference>
<evidence type="ECO:0000256" key="4">
    <source>
        <dbReference type="ARBA" id="ARBA00022741"/>
    </source>
</evidence>
<name>A0A381R483_9ZZZZ</name>
<dbReference type="Pfam" id="PF13393">
    <property type="entry name" value="tRNA-synt_His"/>
    <property type="match status" value="1"/>
</dbReference>
<dbReference type="CDD" id="cd00773">
    <property type="entry name" value="HisRS-like_core"/>
    <property type="match status" value="1"/>
</dbReference>
<dbReference type="Gene3D" id="3.30.930.10">
    <property type="entry name" value="Bira Bifunctional Protein, Domain 2"/>
    <property type="match status" value="1"/>
</dbReference>
<dbReference type="PROSITE" id="PS50862">
    <property type="entry name" value="AA_TRNA_LIGASE_II"/>
    <property type="match status" value="1"/>
</dbReference>
<protein>
    <recommendedName>
        <fullName evidence="2">histidine--tRNA ligase</fullName>
        <ecNumber evidence="2">6.1.1.21</ecNumber>
    </recommendedName>
</protein>
<dbReference type="PANTHER" id="PTHR11476:SF7">
    <property type="entry name" value="HISTIDINE--TRNA LIGASE"/>
    <property type="match status" value="1"/>
</dbReference>
<dbReference type="InterPro" id="IPR004516">
    <property type="entry name" value="HisRS/HisZ"/>
</dbReference>
<dbReference type="NCBIfam" id="TIGR00442">
    <property type="entry name" value="hisS"/>
    <property type="match status" value="1"/>
</dbReference>
<dbReference type="Gene3D" id="3.40.50.800">
    <property type="entry name" value="Anticodon-binding domain"/>
    <property type="match status" value="1"/>
</dbReference>
<dbReference type="PIRSF" id="PIRSF001549">
    <property type="entry name" value="His-tRNA_synth"/>
    <property type="match status" value="1"/>
</dbReference>
<dbReference type="Pfam" id="PF03129">
    <property type="entry name" value="HGTP_anticodon"/>
    <property type="match status" value="1"/>
</dbReference>
<keyword evidence="3" id="KW-0436">Ligase</keyword>
<dbReference type="EMBL" id="UINC01001685">
    <property type="protein sequence ID" value="SUZ86512.1"/>
    <property type="molecule type" value="Genomic_DNA"/>
</dbReference>
<keyword evidence="5" id="KW-0067">ATP-binding</keyword>
<dbReference type="SUPFAM" id="SSF52954">
    <property type="entry name" value="Class II aaRS ABD-related"/>
    <property type="match status" value="1"/>
</dbReference>
<evidence type="ECO:0000313" key="10">
    <source>
        <dbReference type="EMBL" id="SUZ86512.1"/>
    </source>
</evidence>
<dbReference type="PANTHER" id="PTHR11476">
    <property type="entry name" value="HISTIDYL-TRNA SYNTHETASE"/>
    <property type="match status" value="1"/>
</dbReference>
<dbReference type="CDD" id="cd00859">
    <property type="entry name" value="HisRS_anticodon"/>
    <property type="match status" value="1"/>
</dbReference>
<comment type="catalytic activity">
    <reaction evidence="8">
        <text>tRNA(His) + L-histidine + ATP = L-histidyl-tRNA(His) + AMP + diphosphate + H(+)</text>
        <dbReference type="Rhea" id="RHEA:17313"/>
        <dbReference type="Rhea" id="RHEA-COMP:9665"/>
        <dbReference type="Rhea" id="RHEA-COMP:9689"/>
        <dbReference type="ChEBI" id="CHEBI:15378"/>
        <dbReference type="ChEBI" id="CHEBI:30616"/>
        <dbReference type="ChEBI" id="CHEBI:33019"/>
        <dbReference type="ChEBI" id="CHEBI:57595"/>
        <dbReference type="ChEBI" id="CHEBI:78442"/>
        <dbReference type="ChEBI" id="CHEBI:78527"/>
        <dbReference type="ChEBI" id="CHEBI:456215"/>
        <dbReference type="EC" id="6.1.1.21"/>
    </reaction>
</comment>
<dbReference type="GO" id="GO:0005524">
    <property type="term" value="F:ATP binding"/>
    <property type="evidence" value="ECO:0007669"/>
    <property type="project" value="UniProtKB-KW"/>
</dbReference>
<dbReference type="AlphaFoldDB" id="A0A381R483"/>
<sequence length="450" mass="51843">VKKIIPSLPKGTRDYSPDEMKKREYLFEVFKYNFNLYGFNCIETPSMENSEVLNGKYGEEGDRLIYRILNSGDFLKNIDNKKNISSNNLKSQISKKGLRYDLTVPFARYVSMNRDKITMPFKRYQIQPVWRADRPQKGRFREFYQCDVDYIGTKSIICESEIISLVYSIFNKLKFDDFEIKLNNRKILLGISEKLNFKNKFEKFCILIDKIDKIGVTGLKKEMKLNKFPTSSIKKLISLIELKGNNSSKINYVKTFLSNSKIGLEGISEIENLMKIKSDFTLDFTLARGLSYYTSTIFEVVPTNNNIGSLCGGGRYDDLTEIFGYKNISGIGISFGIERIIEILNTNNLFPKKIESNNNVLISYLSNDLIKNSLELANKLREKGIPTDLYSEKAKLKKQLQYANNNNIPFVIIIGEDEIKNGKYILKNMKDGNQNLLTINEIINKMSSIK</sequence>
<dbReference type="HAMAP" id="MF_00127">
    <property type="entry name" value="His_tRNA_synth"/>
    <property type="match status" value="1"/>
</dbReference>
<dbReference type="EC" id="6.1.1.21" evidence="2"/>
<evidence type="ECO:0000256" key="5">
    <source>
        <dbReference type="ARBA" id="ARBA00022840"/>
    </source>
</evidence>
<accession>A0A381R483</accession>
<keyword evidence="4" id="KW-0547">Nucleotide-binding</keyword>
<evidence type="ECO:0000256" key="7">
    <source>
        <dbReference type="ARBA" id="ARBA00023146"/>
    </source>
</evidence>
<dbReference type="GO" id="GO:0004821">
    <property type="term" value="F:histidine-tRNA ligase activity"/>
    <property type="evidence" value="ECO:0007669"/>
    <property type="project" value="UniProtKB-EC"/>
</dbReference>
<dbReference type="GO" id="GO:0006427">
    <property type="term" value="P:histidyl-tRNA aminoacylation"/>
    <property type="evidence" value="ECO:0007669"/>
    <property type="project" value="InterPro"/>
</dbReference>
<evidence type="ECO:0000256" key="8">
    <source>
        <dbReference type="ARBA" id="ARBA00047639"/>
    </source>
</evidence>
<evidence type="ECO:0000259" key="9">
    <source>
        <dbReference type="PROSITE" id="PS50862"/>
    </source>
</evidence>
<evidence type="ECO:0000256" key="3">
    <source>
        <dbReference type="ARBA" id="ARBA00022598"/>
    </source>
</evidence>
<keyword evidence="6" id="KW-0648">Protein biosynthesis</keyword>
<dbReference type="InterPro" id="IPR015807">
    <property type="entry name" value="His-tRNA-ligase"/>
</dbReference>
<dbReference type="InterPro" id="IPR041715">
    <property type="entry name" value="HisRS-like_core"/>
</dbReference>
<gene>
    <name evidence="10" type="ORF">METZ01_LOCUS39366</name>
</gene>
<dbReference type="SUPFAM" id="SSF55681">
    <property type="entry name" value="Class II aaRS and biotin synthetases"/>
    <property type="match status" value="1"/>
</dbReference>
<evidence type="ECO:0000256" key="2">
    <source>
        <dbReference type="ARBA" id="ARBA00012815"/>
    </source>
</evidence>
<dbReference type="InterPro" id="IPR033656">
    <property type="entry name" value="HisRS_anticodon"/>
</dbReference>
<feature type="non-terminal residue" evidence="10">
    <location>
        <position position="1"/>
    </location>
</feature>
<dbReference type="InterPro" id="IPR006195">
    <property type="entry name" value="aa-tRNA-synth_II"/>
</dbReference>
<dbReference type="InterPro" id="IPR004154">
    <property type="entry name" value="Anticodon-bd"/>
</dbReference>
<feature type="domain" description="Aminoacyl-transfer RNA synthetases class-II family profile" evidence="9">
    <location>
        <begin position="1"/>
        <end position="386"/>
    </location>
</feature>
<dbReference type="GO" id="GO:0005737">
    <property type="term" value="C:cytoplasm"/>
    <property type="evidence" value="ECO:0007669"/>
    <property type="project" value="InterPro"/>
</dbReference>
<proteinExistence type="inferred from homology"/>
<dbReference type="InterPro" id="IPR036621">
    <property type="entry name" value="Anticodon-bd_dom_sf"/>
</dbReference>
<keyword evidence="7" id="KW-0030">Aminoacyl-tRNA synthetase</keyword>
<organism evidence="10">
    <name type="scientific">marine metagenome</name>
    <dbReference type="NCBI Taxonomy" id="408172"/>
    <lineage>
        <taxon>unclassified sequences</taxon>
        <taxon>metagenomes</taxon>
        <taxon>ecological metagenomes</taxon>
    </lineage>
</organism>
<dbReference type="InterPro" id="IPR045864">
    <property type="entry name" value="aa-tRNA-synth_II/BPL/LPL"/>
</dbReference>